<name>A0AAJ2R3T7_DELAC</name>
<proteinExistence type="predicted"/>
<accession>A0AAJ2R3T7</accession>
<dbReference type="AlphaFoldDB" id="A0AAJ2R3T7"/>
<evidence type="ECO:0000256" key="1">
    <source>
        <dbReference type="SAM" id="Phobius"/>
    </source>
</evidence>
<protein>
    <submittedName>
        <fullName evidence="2">Uncharacterized protein</fullName>
    </submittedName>
</protein>
<comment type="caution">
    <text evidence="2">The sequence shown here is derived from an EMBL/GenBank/DDBJ whole genome shotgun (WGS) entry which is preliminary data.</text>
</comment>
<reference evidence="2" key="1">
    <citation type="submission" date="2023-11" db="EMBL/GenBank/DDBJ databases">
        <title>Identification and selenium tolerance of Delftia acidovorans R3-25.</title>
        <authorList>
            <person name="Zhang S."/>
            <person name="Liu Y."/>
            <person name="Guo Y."/>
        </authorList>
    </citation>
    <scope>NUCLEOTIDE SEQUENCE</scope>
    <source>
        <strain evidence="2">R3-25</strain>
    </source>
</reference>
<dbReference type="EMBL" id="JAWWMZ010000006">
    <property type="protein sequence ID" value="MDX4955318.1"/>
    <property type="molecule type" value="Genomic_DNA"/>
</dbReference>
<gene>
    <name evidence="2" type="ORF">SGN30_18020</name>
</gene>
<keyword evidence="1" id="KW-0812">Transmembrane</keyword>
<evidence type="ECO:0000313" key="3">
    <source>
        <dbReference type="Proteomes" id="UP001287445"/>
    </source>
</evidence>
<dbReference type="RefSeq" id="WP_319074641.1">
    <property type="nucleotide sequence ID" value="NZ_JAWWMZ010000006.1"/>
</dbReference>
<dbReference type="Proteomes" id="UP001287445">
    <property type="component" value="Unassembled WGS sequence"/>
</dbReference>
<keyword evidence="1" id="KW-1133">Transmembrane helix</keyword>
<keyword evidence="1" id="KW-0472">Membrane</keyword>
<feature type="transmembrane region" description="Helical" evidence="1">
    <location>
        <begin position="36"/>
        <end position="55"/>
    </location>
</feature>
<sequence>MDVDQLVSGIDSVVASSQSQNYCVIWCMTKSEWASWVQAGGSIIAIVVTFVIASLDSIRTKKAQRHAARDLRESAVAVMRTFDGAIASIPKRLKPDGNRSFWDVRLSCILLEAELRRADLIPLQALSLNEQKGLFAFRLAAIQIIEALRMVFPEIHSENNSVVVKQIPYDFLQKVIATSMKSYSEGHQLFSNPKG</sequence>
<organism evidence="2 3">
    <name type="scientific">Delftia acidovorans</name>
    <name type="common">Pseudomonas acidovorans</name>
    <name type="synonym">Comamonas acidovorans</name>
    <dbReference type="NCBI Taxonomy" id="80866"/>
    <lineage>
        <taxon>Bacteria</taxon>
        <taxon>Pseudomonadati</taxon>
        <taxon>Pseudomonadota</taxon>
        <taxon>Betaproteobacteria</taxon>
        <taxon>Burkholderiales</taxon>
        <taxon>Comamonadaceae</taxon>
        <taxon>Delftia</taxon>
    </lineage>
</organism>
<evidence type="ECO:0000313" key="2">
    <source>
        <dbReference type="EMBL" id="MDX4955318.1"/>
    </source>
</evidence>